<proteinExistence type="predicted"/>
<dbReference type="AlphaFoldDB" id="A0A9Q0JY83"/>
<feature type="region of interest" description="Disordered" evidence="1">
    <location>
        <begin position="1"/>
        <end position="72"/>
    </location>
</feature>
<dbReference type="Proteomes" id="UP001141806">
    <property type="component" value="Unassembled WGS sequence"/>
</dbReference>
<accession>A0A9Q0JY83</accession>
<organism evidence="2 3">
    <name type="scientific">Protea cynaroides</name>
    <dbReference type="NCBI Taxonomy" id="273540"/>
    <lineage>
        <taxon>Eukaryota</taxon>
        <taxon>Viridiplantae</taxon>
        <taxon>Streptophyta</taxon>
        <taxon>Embryophyta</taxon>
        <taxon>Tracheophyta</taxon>
        <taxon>Spermatophyta</taxon>
        <taxon>Magnoliopsida</taxon>
        <taxon>Proteales</taxon>
        <taxon>Proteaceae</taxon>
        <taxon>Protea</taxon>
    </lineage>
</organism>
<dbReference type="OrthoDB" id="1813941at2759"/>
<reference evidence="2" key="1">
    <citation type="journal article" date="2023" name="Plant J.">
        <title>The genome of the king protea, Protea cynaroides.</title>
        <authorList>
            <person name="Chang J."/>
            <person name="Duong T.A."/>
            <person name="Schoeman C."/>
            <person name="Ma X."/>
            <person name="Roodt D."/>
            <person name="Barker N."/>
            <person name="Li Z."/>
            <person name="Van de Peer Y."/>
            <person name="Mizrachi E."/>
        </authorList>
    </citation>
    <scope>NUCLEOTIDE SEQUENCE</scope>
    <source>
        <tissue evidence="2">Young leaves</tissue>
    </source>
</reference>
<evidence type="ECO:0000256" key="1">
    <source>
        <dbReference type="SAM" id="MobiDB-lite"/>
    </source>
</evidence>
<evidence type="ECO:0000313" key="3">
    <source>
        <dbReference type="Proteomes" id="UP001141806"/>
    </source>
</evidence>
<evidence type="ECO:0000313" key="2">
    <source>
        <dbReference type="EMBL" id="KAJ4957034.1"/>
    </source>
</evidence>
<dbReference type="EMBL" id="JAMYWD010000011">
    <property type="protein sequence ID" value="KAJ4957034.1"/>
    <property type="molecule type" value="Genomic_DNA"/>
</dbReference>
<feature type="compositionally biased region" description="Low complexity" evidence="1">
    <location>
        <begin position="47"/>
        <end position="59"/>
    </location>
</feature>
<keyword evidence="3" id="KW-1185">Reference proteome</keyword>
<protein>
    <submittedName>
        <fullName evidence="2">Uncharacterized protein</fullName>
    </submittedName>
</protein>
<gene>
    <name evidence="2" type="ORF">NE237_013817</name>
</gene>
<sequence>MFCECVIESPSQSLSGKVASDKEPSPLFALCGNSGSTGEDESQSADPGPLKAAPAQPAPSQEPDSNGGSRDQKNFWLMKNHWTLSLMFSSLSGGSKCQDDFVMLDGEISSQVESLKQCLVDRTERYGVTELESLYTRIKKGVIETKPMAGEDHKA</sequence>
<comment type="caution">
    <text evidence="2">The sequence shown here is derived from an EMBL/GenBank/DDBJ whole genome shotgun (WGS) entry which is preliminary data.</text>
</comment>
<name>A0A9Q0JY83_9MAGN</name>